<dbReference type="RefSeq" id="WP_118277921.1">
    <property type="nucleotide sequence ID" value="NZ_AP019695.1"/>
</dbReference>
<feature type="domain" description="Gcp-like" evidence="1">
    <location>
        <begin position="30"/>
        <end position="130"/>
    </location>
</feature>
<dbReference type="GO" id="GO:0016740">
    <property type="term" value="F:transferase activity"/>
    <property type="evidence" value="ECO:0007669"/>
    <property type="project" value="UniProtKB-KW"/>
</dbReference>
<dbReference type="Proteomes" id="UP000464754">
    <property type="component" value="Chromosome"/>
</dbReference>
<dbReference type="Pfam" id="PF00814">
    <property type="entry name" value="TsaD"/>
    <property type="match status" value="1"/>
</dbReference>
<dbReference type="InterPro" id="IPR000905">
    <property type="entry name" value="Gcp-like_dom"/>
</dbReference>
<evidence type="ECO:0000259" key="1">
    <source>
        <dbReference type="Pfam" id="PF00814"/>
    </source>
</evidence>
<dbReference type="InterPro" id="IPR043129">
    <property type="entry name" value="ATPase_NBD"/>
</dbReference>
<proteinExistence type="predicted"/>
<sequence>MKTLCMDSAHKNLLIALIEDGEVKASICEECWKKQSETLFPALVSLMEEANWEVDDIEHVIITDGPGSYTGVRIAMTVAKVLCTRKQIPLSCISSLQLYAGMRENVFVLLDARSKRAYCAALNKGNFTMDEQILTLDEIKQLTENAQYTVLGDTELLGIEKPEIDLVENFKQLIPLARPIDNIHTLVPRYLKDQDSYKVK</sequence>
<name>A0A6N4TJE5_9FIRM</name>
<evidence type="ECO:0000313" key="2">
    <source>
        <dbReference type="EMBL" id="BBK22933.1"/>
    </source>
</evidence>
<dbReference type="NCBIfam" id="TIGR03725">
    <property type="entry name" value="T6A_YeaZ"/>
    <property type="match status" value="1"/>
</dbReference>
<dbReference type="Gene3D" id="3.30.420.40">
    <property type="match status" value="2"/>
</dbReference>
<dbReference type="SUPFAM" id="SSF53067">
    <property type="entry name" value="Actin-like ATPase domain"/>
    <property type="match status" value="1"/>
</dbReference>
<organism evidence="2 3">
    <name type="scientific">Amedibacterium intestinale</name>
    <dbReference type="NCBI Taxonomy" id="2583452"/>
    <lineage>
        <taxon>Bacteria</taxon>
        <taxon>Bacillati</taxon>
        <taxon>Bacillota</taxon>
        <taxon>Erysipelotrichia</taxon>
        <taxon>Erysipelotrichales</taxon>
        <taxon>Erysipelotrichaceae</taxon>
        <taxon>Amedibacterium</taxon>
    </lineage>
</organism>
<protein>
    <submittedName>
        <fullName evidence="2">tRNA (Adenosine(37)-N6)-threonylcarbamoyltransferase complex dimerization subunit type 1 TsaB</fullName>
    </submittedName>
</protein>
<dbReference type="AlphaFoldDB" id="A0A6N4TJE5"/>
<accession>A0A6N4TJE5</accession>
<keyword evidence="3" id="KW-1185">Reference proteome</keyword>
<dbReference type="EMBL" id="AP019695">
    <property type="protein sequence ID" value="BBK22933.1"/>
    <property type="molecule type" value="Genomic_DNA"/>
</dbReference>
<gene>
    <name evidence="2" type="ORF">Aargi30884_18360</name>
</gene>
<reference evidence="3" key="1">
    <citation type="submission" date="2019-05" db="EMBL/GenBank/DDBJ databases">
        <title>Complete genome sequencing of Absiella argi strain JCM 30884.</title>
        <authorList>
            <person name="Sakamoto M."/>
            <person name="Murakami T."/>
            <person name="Mori H."/>
        </authorList>
    </citation>
    <scope>NUCLEOTIDE SEQUENCE [LARGE SCALE GENOMIC DNA]</scope>
    <source>
        <strain evidence="3">JCM 30884</strain>
    </source>
</reference>
<evidence type="ECO:0000313" key="3">
    <source>
        <dbReference type="Proteomes" id="UP000464754"/>
    </source>
</evidence>
<dbReference type="KEGG" id="aarg:Aargi30884_18360"/>
<dbReference type="InterPro" id="IPR022496">
    <property type="entry name" value="T6A_TsaB"/>
</dbReference>
<keyword evidence="2" id="KW-0808">Transferase</keyword>
<dbReference type="GO" id="GO:0002949">
    <property type="term" value="P:tRNA threonylcarbamoyladenosine modification"/>
    <property type="evidence" value="ECO:0007669"/>
    <property type="project" value="InterPro"/>
</dbReference>